<comment type="caution">
    <text evidence="1">The sequence shown here is derived from an EMBL/GenBank/DDBJ whole genome shotgun (WGS) entry which is preliminary data.</text>
</comment>
<organism evidence="1 2">
    <name type="scientific">Aquirufa rosea</name>
    <dbReference type="NCBI Taxonomy" id="2509241"/>
    <lineage>
        <taxon>Bacteria</taxon>
        <taxon>Pseudomonadati</taxon>
        <taxon>Bacteroidota</taxon>
        <taxon>Cytophagia</taxon>
        <taxon>Cytophagales</taxon>
        <taxon>Flectobacillaceae</taxon>
        <taxon>Aquirufa</taxon>
    </lineage>
</organism>
<protein>
    <submittedName>
        <fullName evidence="1">Type IX secretion system membrane protein PorP/SprF</fullName>
    </submittedName>
</protein>
<evidence type="ECO:0000313" key="1">
    <source>
        <dbReference type="EMBL" id="RXK50641.1"/>
    </source>
</evidence>
<dbReference type="OrthoDB" id="1114455at2"/>
<proteinExistence type="predicted"/>
<dbReference type="RefSeq" id="WP_129026158.1">
    <property type="nucleotide sequence ID" value="NZ_SDHY01000002.1"/>
</dbReference>
<dbReference type="AlphaFoldDB" id="A0A4V1M5J7"/>
<sequence>MNTNPYINSNSTKPSSMPIKGMLMGVLAAMLVSICSYESKGQIETMYSLYRFNPQIVTPAHAGSTEVSDITVINRRQWAGFEGAPTTFAASLNQKWGVNKGIGVLALVDQAGPIKTTTVSADFAYHVSLNEKWTMSGGIRGGFANMTIQWSSIRLTHGGDDNFQEDISSGLKFNTGWGVRFSKGDGLFISVSQPRVLKYDFGAKSGAYKDVDYFYSMLGTKVRIGSQVTLYPSALFRIATDVPLSYDVNINSRIRERFDLGVSYRKSDSYGFRIGFQATKNLYAGYVYELPISAISKITTQTHEIGLRFTFNKKNTEETK</sequence>
<dbReference type="InterPro" id="IPR019861">
    <property type="entry name" value="PorP/SprF_Bacteroidetes"/>
</dbReference>
<dbReference type="Pfam" id="PF11751">
    <property type="entry name" value="PorP_SprF"/>
    <property type="match status" value="1"/>
</dbReference>
<dbReference type="NCBIfam" id="TIGR03519">
    <property type="entry name" value="T9SS_PorP_fam"/>
    <property type="match status" value="1"/>
</dbReference>
<dbReference type="Proteomes" id="UP000289455">
    <property type="component" value="Unassembled WGS sequence"/>
</dbReference>
<dbReference type="EMBL" id="SDHY01000002">
    <property type="protein sequence ID" value="RXK50641.1"/>
    <property type="molecule type" value="Genomic_DNA"/>
</dbReference>
<gene>
    <name evidence="1" type="ORF">ESB04_03025</name>
</gene>
<accession>A0A4V1M5J7</accession>
<reference evidence="1 2" key="1">
    <citation type="submission" date="2019-01" db="EMBL/GenBank/DDBJ databases">
        <title>Cytophagaceae bacterium strain CAR-16.</title>
        <authorList>
            <person name="Chen W.-M."/>
        </authorList>
    </citation>
    <scope>NUCLEOTIDE SEQUENCE [LARGE SCALE GENOMIC DNA]</scope>
    <source>
        <strain evidence="1 2">CAR-16</strain>
    </source>
</reference>
<name>A0A4V1M5J7_9BACT</name>
<keyword evidence="2" id="KW-1185">Reference proteome</keyword>
<evidence type="ECO:0000313" key="2">
    <source>
        <dbReference type="Proteomes" id="UP000289455"/>
    </source>
</evidence>